<comment type="caution">
    <text evidence="5">The sequence shown here is derived from an EMBL/GenBank/DDBJ whole genome shotgun (WGS) entry which is preliminary data.</text>
</comment>
<feature type="compositionally biased region" description="Low complexity" evidence="3">
    <location>
        <begin position="34"/>
        <end position="43"/>
    </location>
</feature>
<comment type="subcellular location">
    <subcellularLocation>
        <location evidence="1">Membrane</location>
    </subcellularLocation>
</comment>
<evidence type="ECO:0000256" key="3">
    <source>
        <dbReference type="SAM" id="MobiDB-lite"/>
    </source>
</evidence>
<keyword evidence="4" id="KW-0812">Transmembrane</keyword>
<dbReference type="SUPFAM" id="SSF54427">
    <property type="entry name" value="NTF2-like"/>
    <property type="match status" value="1"/>
</dbReference>
<protein>
    <submittedName>
        <fullName evidence="5">Membrane protein</fullName>
    </submittedName>
</protein>
<evidence type="ECO:0000256" key="2">
    <source>
        <dbReference type="ARBA" id="ARBA00023136"/>
    </source>
</evidence>
<sequence>MSTTRHLVNRQRRLAATRPPAPRPTGLEQRPAPRRGAPTATPREPVVRPGRSRFLPWPLVLAALTLLLAAFSVLAYVQGGPGHEDAAGRNTALADPARTSEVKGVVEEAVRGIFSYDHTDPARTEAAAARSLTGAAVTQYRNLMGAVREQGPGQKLVLTTTVTDSGVEVVEGDRARVLVFADQSSTRTGKGGGTTVAAAMFAVDAVRRDGTWRIAAIDTFQRAPGTPTDQGKE</sequence>
<dbReference type="Proteomes" id="UP001500668">
    <property type="component" value="Unassembled WGS sequence"/>
</dbReference>
<reference evidence="5 6" key="1">
    <citation type="journal article" date="2019" name="Int. J. Syst. Evol. Microbiol.">
        <title>The Global Catalogue of Microorganisms (GCM) 10K type strain sequencing project: providing services to taxonomists for standard genome sequencing and annotation.</title>
        <authorList>
            <consortium name="The Broad Institute Genomics Platform"/>
            <consortium name="The Broad Institute Genome Sequencing Center for Infectious Disease"/>
            <person name="Wu L."/>
            <person name="Ma J."/>
        </authorList>
    </citation>
    <scope>NUCLEOTIDE SEQUENCE [LARGE SCALE GENOMIC DNA]</scope>
    <source>
        <strain evidence="5 6">JCM 5067</strain>
    </source>
</reference>
<accession>A0ABN1H3K8</accession>
<dbReference type="RefSeq" id="WP_344081239.1">
    <property type="nucleotide sequence ID" value="NZ_BAAACA010000066.1"/>
</dbReference>
<keyword evidence="4" id="KW-1133">Transmembrane helix</keyword>
<dbReference type="PANTHER" id="PTHR37042:SF4">
    <property type="entry name" value="OUTER MEMBRANE PROTEIN RV1973"/>
    <property type="match status" value="1"/>
</dbReference>
<evidence type="ECO:0000256" key="4">
    <source>
        <dbReference type="SAM" id="Phobius"/>
    </source>
</evidence>
<dbReference type="InterPro" id="IPR032710">
    <property type="entry name" value="NTF2-like_dom_sf"/>
</dbReference>
<dbReference type="EMBL" id="BAAACA010000066">
    <property type="protein sequence ID" value="GAA0628055.1"/>
    <property type="molecule type" value="Genomic_DNA"/>
</dbReference>
<dbReference type="PANTHER" id="PTHR37042">
    <property type="entry name" value="OUTER MEMBRANE PROTEIN RV1973"/>
    <property type="match status" value="1"/>
</dbReference>
<proteinExistence type="predicted"/>
<evidence type="ECO:0000313" key="5">
    <source>
        <dbReference type="EMBL" id="GAA0628055.1"/>
    </source>
</evidence>
<keyword evidence="6" id="KW-1185">Reference proteome</keyword>
<gene>
    <name evidence="5" type="ORF">GCM10010394_68840</name>
</gene>
<dbReference type="Gene3D" id="3.10.450.50">
    <property type="match status" value="1"/>
</dbReference>
<evidence type="ECO:0000256" key="1">
    <source>
        <dbReference type="ARBA" id="ARBA00004370"/>
    </source>
</evidence>
<keyword evidence="2 4" id="KW-0472">Membrane</keyword>
<evidence type="ECO:0000313" key="6">
    <source>
        <dbReference type="Proteomes" id="UP001500668"/>
    </source>
</evidence>
<feature type="transmembrane region" description="Helical" evidence="4">
    <location>
        <begin position="54"/>
        <end position="77"/>
    </location>
</feature>
<name>A0ABN1H3K8_9ACTN</name>
<organism evidence="5 6">
    <name type="scientific">Streptomyces crystallinus</name>
    <dbReference type="NCBI Taxonomy" id="68191"/>
    <lineage>
        <taxon>Bacteria</taxon>
        <taxon>Bacillati</taxon>
        <taxon>Actinomycetota</taxon>
        <taxon>Actinomycetes</taxon>
        <taxon>Kitasatosporales</taxon>
        <taxon>Streptomycetaceae</taxon>
        <taxon>Streptomyces</taxon>
    </lineage>
</organism>
<feature type="region of interest" description="Disordered" evidence="3">
    <location>
        <begin position="1"/>
        <end position="48"/>
    </location>
</feature>